<dbReference type="InterPro" id="IPR013325">
    <property type="entry name" value="RNA_pol_sigma_r2"/>
</dbReference>
<name>A0A7G5IMA4_9SPHN</name>
<dbReference type="InterPro" id="IPR014284">
    <property type="entry name" value="RNA_pol_sigma-70_dom"/>
</dbReference>
<keyword evidence="2" id="KW-0805">Transcription regulation</keyword>
<dbReference type="NCBIfam" id="TIGR02937">
    <property type="entry name" value="sigma70-ECF"/>
    <property type="match status" value="1"/>
</dbReference>
<dbReference type="SUPFAM" id="SSF88659">
    <property type="entry name" value="Sigma3 and sigma4 domains of RNA polymerase sigma factors"/>
    <property type="match status" value="1"/>
</dbReference>
<protein>
    <submittedName>
        <fullName evidence="8">Sigma-70 family RNA polymerase sigma factor</fullName>
    </submittedName>
</protein>
<comment type="similarity">
    <text evidence="1">Belongs to the sigma-70 factor family. ECF subfamily.</text>
</comment>
<evidence type="ECO:0000256" key="3">
    <source>
        <dbReference type="ARBA" id="ARBA00023082"/>
    </source>
</evidence>
<dbReference type="InterPro" id="IPR013249">
    <property type="entry name" value="RNA_pol_sigma70_r4_t2"/>
</dbReference>
<dbReference type="KEGG" id="sand:H3309_02905"/>
<dbReference type="GO" id="GO:0003677">
    <property type="term" value="F:DNA binding"/>
    <property type="evidence" value="ECO:0007669"/>
    <property type="project" value="InterPro"/>
</dbReference>
<proteinExistence type="inferred from homology"/>
<dbReference type="Pfam" id="PF04542">
    <property type="entry name" value="Sigma70_r2"/>
    <property type="match status" value="1"/>
</dbReference>
<dbReference type="PANTHER" id="PTHR43133">
    <property type="entry name" value="RNA POLYMERASE ECF-TYPE SIGMA FACTO"/>
    <property type="match status" value="1"/>
</dbReference>
<evidence type="ECO:0000256" key="5">
    <source>
        <dbReference type="SAM" id="MobiDB-lite"/>
    </source>
</evidence>
<dbReference type="Pfam" id="PF08281">
    <property type="entry name" value="Sigma70_r4_2"/>
    <property type="match status" value="1"/>
</dbReference>
<dbReference type="EMBL" id="CP059851">
    <property type="protein sequence ID" value="QMW24496.1"/>
    <property type="molecule type" value="Genomic_DNA"/>
</dbReference>
<dbReference type="InterPro" id="IPR036388">
    <property type="entry name" value="WH-like_DNA-bd_sf"/>
</dbReference>
<feature type="compositionally biased region" description="Basic and acidic residues" evidence="5">
    <location>
        <begin position="181"/>
        <end position="193"/>
    </location>
</feature>
<evidence type="ECO:0000259" key="6">
    <source>
        <dbReference type="Pfam" id="PF04542"/>
    </source>
</evidence>
<reference evidence="8 9" key="1">
    <citation type="submission" date="2020-07" db="EMBL/GenBank/DDBJ databases">
        <title>Complete genome sequence for Sandaracinobacter sp. M6.</title>
        <authorList>
            <person name="Tang Y."/>
            <person name="Liu Q."/>
            <person name="Guo Z."/>
            <person name="Lei P."/>
            <person name="Huang B."/>
        </authorList>
    </citation>
    <scope>NUCLEOTIDE SEQUENCE [LARGE SCALE GENOMIC DNA]</scope>
    <source>
        <strain evidence="8 9">M6</strain>
    </source>
</reference>
<evidence type="ECO:0000256" key="2">
    <source>
        <dbReference type="ARBA" id="ARBA00023015"/>
    </source>
</evidence>
<evidence type="ECO:0000259" key="7">
    <source>
        <dbReference type="Pfam" id="PF08281"/>
    </source>
</evidence>
<dbReference type="InterPro" id="IPR007627">
    <property type="entry name" value="RNA_pol_sigma70_r2"/>
</dbReference>
<dbReference type="GO" id="GO:0006352">
    <property type="term" value="P:DNA-templated transcription initiation"/>
    <property type="evidence" value="ECO:0007669"/>
    <property type="project" value="InterPro"/>
</dbReference>
<organism evidence="8 9">
    <name type="scientific">Sandaracinobacteroides saxicola</name>
    <dbReference type="NCBI Taxonomy" id="2759707"/>
    <lineage>
        <taxon>Bacteria</taxon>
        <taxon>Pseudomonadati</taxon>
        <taxon>Pseudomonadota</taxon>
        <taxon>Alphaproteobacteria</taxon>
        <taxon>Sphingomonadales</taxon>
        <taxon>Sphingosinicellaceae</taxon>
        <taxon>Sandaracinobacteroides</taxon>
    </lineage>
</organism>
<accession>A0A7G5IMA4</accession>
<keyword evidence="3" id="KW-0731">Sigma factor</keyword>
<dbReference type="Gene3D" id="1.10.1740.10">
    <property type="match status" value="1"/>
</dbReference>
<dbReference type="AlphaFoldDB" id="A0A7G5IMA4"/>
<sequence>MAPVESASAELAPAELAPAEFDRIFRALMLKNVPALRAFARLLCGNRDTADDVVQDTLMRAWAARASFRLDSNFRAWSFRILRNHYFSLCRKSGRMTSWDPDAAERLLISPAGQETALHMRDFERGLATLSPEQREALLLVNASGMPYEEVAEVTGCAVGTVKSRVARARAALTRYLDGPKPADRLPLSDRSEGASQRPSRPDLPAAA</sequence>
<feature type="domain" description="RNA polymerase sigma-70 region 2" evidence="6">
    <location>
        <begin position="30"/>
        <end position="95"/>
    </location>
</feature>
<dbReference type="SUPFAM" id="SSF88946">
    <property type="entry name" value="Sigma2 domain of RNA polymerase sigma factors"/>
    <property type="match status" value="1"/>
</dbReference>
<evidence type="ECO:0000256" key="1">
    <source>
        <dbReference type="ARBA" id="ARBA00010641"/>
    </source>
</evidence>
<feature type="domain" description="RNA polymerase sigma factor 70 region 4 type 2" evidence="7">
    <location>
        <begin position="123"/>
        <end position="173"/>
    </location>
</feature>
<dbReference type="InterPro" id="IPR039425">
    <property type="entry name" value="RNA_pol_sigma-70-like"/>
</dbReference>
<dbReference type="InterPro" id="IPR013324">
    <property type="entry name" value="RNA_pol_sigma_r3/r4-like"/>
</dbReference>
<evidence type="ECO:0000313" key="9">
    <source>
        <dbReference type="Proteomes" id="UP000515292"/>
    </source>
</evidence>
<keyword evidence="9" id="KW-1185">Reference proteome</keyword>
<evidence type="ECO:0000313" key="8">
    <source>
        <dbReference type="EMBL" id="QMW24496.1"/>
    </source>
</evidence>
<dbReference type="Proteomes" id="UP000515292">
    <property type="component" value="Chromosome"/>
</dbReference>
<gene>
    <name evidence="8" type="ORF">H3309_02905</name>
</gene>
<feature type="region of interest" description="Disordered" evidence="5">
    <location>
        <begin position="178"/>
        <end position="208"/>
    </location>
</feature>
<dbReference type="CDD" id="cd06171">
    <property type="entry name" value="Sigma70_r4"/>
    <property type="match status" value="1"/>
</dbReference>
<keyword evidence="4" id="KW-0804">Transcription</keyword>
<evidence type="ECO:0000256" key="4">
    <source>
        <dbReference type="ARBA" id="ARBA00023163"/>
    </source>
</evidence>
<dbReference type="GO" id="GO:0016987">
    <property type="term" value="F:sigma factor activity"/>
    <property type="evidence" value="ECO:0007669"/>
    <property type="project" value="UniProtKB-KW"/>
</dbReference>
<dbReference type="Gene3D" id="1.10.10.10">
    <property type="entry name" value="Winged helix-like DNA-binding domain superfamily/Winged helix DNA-binding domain"/>
    <property type="match status" value="1"/>
</dbReference>
<dbReference type="PANTHER" id="PTHR43133:SF25">
    <property type="entry name" value="RNA POLYMERASE SIGMA FACTOR RFAY-RELATED"/>
    <property type="match status" value="1"/>
</dbReference>